<dbReference type="InterPro" id="IPR051786">
    <property type="entry name" value="ASN_synthetase/amidase"/>
</dbReference>
<proteinExistence type="predicted"/>
<sequence length="531" mass="58236">MNTASGRAFVLGRLFTRSDQPERVRALDRTFEQHDGLPTLLTDRYWGQYVTISRCALGSVQVYRDPSGAIPCYVRETADEIFLFSDLDLAIAAGVVVPTINWDAMAACLLRPALRCTKTVVRDVYEIPQGWVLGVGGAKYAALRQHWSPWKYVRPTGLHRSDLRDALQAAVVGTVRALASEFSRIQLCLSGGVDSSIVAAALAGTNTVCFNLVSPGPEGDELGFARIVADHVELELVDRSYRLDDIAITRSSALHLPRPVGSPGRQAFDEANRRLANEISAEAVFSGNGGDNVFCFTQSATPIADRLKSRGQRIGAWRTVADICELTGCSVWEAVSRALRKIPKSAARYHWASDLRFVHPELAAAQGSAEAHHSWLAAPAGALPGRAAHIAALLRPQNFSEGFPRAEPIELITPMLAQPIVELCLAIQTWQWVEGGRDRAAARDAFANMLPEAICDRRTKGGPGAFYRQIVDRYRTAIKEQLLDGELSARKLIDRSAIEAFFQRPVDEQGDAYVRILTLSDAESWARNCLS</sequence>
<dbReference type="EC" id="6.3.5.4" evidence="2"/>
<comment type="pathway">
    <text evidence="1">Amino-acid biosynthesis; L-asparagine biosynthesis; L-asparagine from L-aspartate (L-Gln route): step 1/1.</text>
</comment>
<name>A0A1E3LYL8_9SPHN</name>
<dbReference type="GO" id="GO:0004066">
    <property type="term" value="F:asparagine synthase (glutamine-hydrolyzing) activity"/>
    <property type="evidence" value="ECO:0007669"/>
    <property type="project" value="UniProtKB-EC"/>
</dbReference>
<reference evidence="5 6" key="1">
    <citation type="submission" date="2016-08" db="EMBL/GenBank/DDBJ databases">
        <title>Draft genome of the agarase producing Sphingomonas sp. MCT13.</title>
        <authorList>
            <person name="D'Andrea M.M."/>
            <person name="Rossolini G.M."/>
            <person name="Thaller M.C."/>
        </authorList>
    </citation>
    <scope>NUCLEOTIDE SEQUENCE [LARGE SCALE GENOMIC DNA]</scope>
    <source>
        <strain evidence="5 6">MCT13</strain>
    </source>
</reference>
<dbReference type="Gene3D" id="3.40.50.620">
    <property type="entry name" value="HUPs"/>
    <property type="match status" value="2"/>
</dbReference>
<dbReference type="InterPro" id="IPR014729">
    <property type="entry name" value="Rossmann-like_a/b/a_fold"/>
</dbReference>
<dbReference type="InterPro" id="IPR001962">
    <property type="entry name" value="Asn_synthase"/>
</dbReference>
<evidence type="ECO:0000256" key="3">
    <source>
        <dbReference type="ARBA" id="ARBA00048741"/>
    </source>
</evidence>
<gene>
    <name evidence="5" type="ORF">BFL28_13545</name>
</gene>
<dbReference type="EMBL" id="MDDS01000012">
    <property type="protein sequence ID" value="ODP38809.1"/>
    <property type="molecule type" value="Genomic_DNA"/>
</dbReference>
<evidence type="ECO:0000313" key="6">
    <source>
        <dbReference type="Proteomes" id="UP000094487"/>
    </source>
</evidence>
<dbReference type="Proteomes" id="UP000094487">
    <property type="component" value="Unassembled WGS sequence"/>
</dbReference>
<comment type="catalytic activity">
    <reaction evidence="3">
        <text>L-aspartate + L-glutamine + ATP + H2O = L-asparagine + L-glutamate + AMP + diphosphate + H(+)</text>
        <dbReference type="Rhea" id="RHEA:12228"/>
        <dbReference type="ChEBI" id="CHEBI:15377"/>
        <dbReference type="ChEBI" id="CHEBI:15378"/>
        <dbReference type="ChEBI" id="CHEBI:29985"/>
        <dbReference type="ChEBI" id="CHEBI:29991"/>
        <dbReference type="ChEBI" id="CHEBI:30616"/>
        <dbReference type="ChEBI" id="CHEBI:33019"/>
        <dbReference type="ChEBI" id="CHEBI:58048"/>
        <dbReference type="ChEBI" id="CHEBI:58359"/>
        <dbReference type="ChEBI" id="CHEBI:456215"/>
        <dbReference type="EC" id="6.3.5.4"/>
    </reaction>
</comment>
<dbReference type="GO" id="GO:0006529">
    <property type="term" value="P:asparagine biosynthetic process"/>
    <property type="evidence" value="ECO:0007669"/>
    <property type="project" value="InterPro"/>
</dbReference>
<evidence type="ECO:0000313" key="5">
    <source>
        <dbReference type="EMBL" id="ODP38809.1"/>
    </source>
</evidence>
<protein>
    <recommendedName>
        <fullName evidence="2">asparagine synthase (glutamine-hydrolyzing)</fullName>
        <ecNumber evidence="2">6.3.5.4</ecNumber>
    </recommendedName>
</protein>
<dbReference type="Pfam" id="PF00733">
    <property type="entry name" value="Asn_synthase"/>
    <property type="match status" value="1"/>
</dbReference>
<dbReference type="PANTHER" id="PTHR43284">
    <property type="entry name" value="ASPARAGINE SYNTHETASE (GLUTAMINE-HYDROLYZING)"/>
    <property type="match status" value="1"/>
</dbReference>
<dbReference type="SUPFAM" id="SSF52402">
    <property type="entry name" value="Adenine nucleotide alpha hydrolases-like"/>
    <property type="match status" value="1"/>
</dbReference>
<evidence type="ECO:0000259" key="4">
    <source>
        <dbReference type="Pfam" id="PF00733"/>
    </source>
</evidence>
<evidence type="ECO:0000256" key="2">
    <source>
        <dbReference type="ARBA" id="ARBA00012737"/>
    </source>
</evidence>
<feature type="domain" description="Asparagine synthetase" evidence="4">
    <location>
        <begin position="165"/>
        <end position="526"/>
    </location>
</feature>
<dbReference type="AlphaFoldDB" id="A0A1E3LYL8"/>
<organism evidence="5 6">
    <name type="scientific">Sphingomonas turrisvirgatae</name>
    <dbReference type="NCBI Taxonomy" id="1888892"/>
    <lineage>
        <taxon>Bacteria</taxon>
        <taxon>Pseudomonadati</taxon>
        <taxon>Pseudomonadota</taxon>
        <taxon>Alphaproteobacteria</taxon>
        <taxon>Sphingomonadales</taxon>
        <taxon>Sphingomonadaceae</taxon>
        <taxon>Sphingomonas</taxon>
    </lineage>
</organism>
<dbReference type="SUPFAM" id="SSF56235">
    <property type="entry name" value="N-terminal nucleophile aminohydrolases (Ntn hydrolases)"/>
    <property type="match status" value="1"/>
</dbReference>
<evidence type="ECO:0000256" key="1">
    <source>
        <dbReference type="ARBA" id="ARBA00005187"/>
    </source>
</evidence>
<dbReference type="PANTHER" id="PTHR43284:SF1">
    <property type="entry name" value="ASPARAGINE SYNTHETASE"/>
    <property type="match status" value="1"/>
</dbReference>
<accession>A0A1E3LYL8</accession>
<dbReference type="InterPro" id="IPR029055">
    <property type="entry name" value="Ntn_hydrolases_N"/>
</dbReference>
<comment type="caution">
    <text evidence="5">The sequence shown here is derived from an EMBL/GenBank/DDBJ whole genome shotgun (WGS) entry which is preliminary data.</text>
</comment>
<dbReference type="STRING" id="1888892.BFL28_13545"/>
<keyword evidence="6" id="KW-1185">Reference proteome</keyword>